<dbReference type="GeneID" id="63817396"/>
<dbReference type="Gene3D" id="3.30.710.10">
    <property type="entry name" value="Potassium Channel Kv1.1, Chain A"/>
    <property type="match status" value="1"/>
</dbReference>
<name>A0A2T5M7I2_9EURO</name>
<dbReference type="EMBL" id="MSFN02000001">
    <property type="protein sequence ID" value="PTU24501.1"/>
    <property type="molecule type" value="Genomic_DNA"/>
</dbReference>
<evidence type="ECO:0008006" key="4">
    <source>
        <dbReference type="Google" id="ProtNLM"/>
    </source>
</evidence>
<proteinExistence type="predicted"/>
<gene>
    <name evidence="2" type="ORF">P175DRAFT_0553788</name>
</gene>
<dbReference type="OrthoDB" id="3594103at2759"/>
<feature type="compositionally biased region" description="Acidic residues" evidence="1">
    <location>
        <begin position="21"/>
        <end position="31"/>
    </location>
</feature>
<dbReference type="PANTHER" id="PTHR37538:SF1">
    <property type="entry name" value="BTB DOMAIN-CONTAINING PROTEIN"/>
    <property type="match status" value="1"/>
</dbReference>
<evidence type="ECO:0000313" key="3">
    <source>
        <dbReference type="Proteomes" id="UP000244073"/>
    </source>
</evidence>
<comment type="caution">
    <text evidence="2">The sequence shown here is derived from an EMBL/GenBank/DDBJ whole genome shotgun (WGS) entry which is preliminary data.</text>
</comment>
<dbReference type="Proteomes" id="UP000244073">
    <property type="component" value="Unassembled WGS sequence"/>
</dbReference>
<protein>
    <recommendedName>
        <fullName evidence="4">BTB domain-containing protein</fullName>
    </recommendedName>
</protein>
<evidence type="ECO:0000313" key="2">
    <source>
        <dbReference type="EMBL" id="PTU24501.1"/>
    </source>
</evidence>
<organism evidence="2 3">
    <name type="scientific">Aspergillus ochraceoroseus IBT 24754</name>
    <dbReference type="NCBI Taxonomy" id="1392256"/>
    <lineage>
        <taxon>Eukaryota</taxon>
        <taxon>Fungi</taxon>
        <taxon>Dikarya</taxon>
        <taxon>Ascomycota</taxon>
        <taxon>Pezizomycotina</taxon>
        <taxon>Eurotiomycetes</taxon>
        <taxon>Eurotiomycetidae</taxon>
        <taxon>Eurotiales</taxon>
        <taxon>Aspergillaceae</taxon>
        <taxon>Aspergillus</taxon>
        <taxon>Aspergillus subgen. Nidulantes</taxon>
    </lineage>
</organism>
<dbReference type="VEuPathDB" id="FungiDB:P175DRAFT_0553788"/>
<dbReference type="InterPro" id="IPR011333">
    <property type="entry name" value="SKP1/BTB/POZ_sf"/>
</dbReference>
<feature type="region of interest" description="Disordered" evidence="1">
    <location>
        <begin position="1"/>
        <end position="31"/>
    </location>
</feature>
<dbReference type="PANTHER" id="PTHR37538">
    <property type="entry name" value="BTB DOMAIN-CONTAINING PROTEIN"/>
    <property type="match status" value="1"/>
</dbReference>
<reference evidence="2 3" key="1">
    <citation type="journal article" date="2018" name="Proc. Natl. Acad. Sci. U.S.A.">
        <title>Linking secondary metabolites to gene clusters through genome sequencing of six diverse Aspergillus species.</title>
        <authorList>
            <person name="Kaerboelling I."/>
            <person name="Vesth T.C."/>
            <person name="Frisvad J.C."/>
            <person name="Nybo J.L."/>
            <person name="Theobald S."/>
            <person name="Kuo A."/>
            <person name="Bowyer P."/>
            <person name="Matsuda Y."/>
            <person name="Mondo S."/>
            <person name="Lyhne E.K."/>
            <person name="Kogle M.E."/>
            <person name="Clum A."/>
            <person name="Lipzen A."/>
            <person name="Salamov A."/>
            <person name="Ngan C.Y."/>
            <person name="Daum C."/>
            <person name="Chiniquy J."/>
            <person name="Barry K."/>
            <person name="LaButti K."/>
            <person name="Haridas S."/>
            <person name="Simmons B.A."/>
            <person name="Magnuson J.K."/>
            <person name="Mortensen U.H."/>
            <person name="Larsen T.O."/>
            <person name="Grigoriev I.V."/>
            <person name="Baker S.E."/>
            <person name="Andersen M.R."/>
        </authorList>
    </citation>
    <scope>NUCLEOTIDE SEQUENCE [LARGE SCALE GENOMIC DNA]</scope>
    <source>
        <strain evidence="2 3">IBT 24754</strain>
    </source>
</reference>
<dbReference type="AlphaFoldDB" id="A0A2T5M7I2"/>
<feature type="compositionally biased region" description="Basic residues" evidence="1">
    <location>
        <begin position="1"/>
        <end position="14"/>
    </location>
</feature>
<feature type="region of interest" description="Disordered" evidence="1">
    <location>
        <begin position="267"/>
        <end position="302"/>
    </location>
</feature>
<accession>A0A2T5M7I2</accession>
<evidence type="ECO:0000256" key="1">
    <source>
        <dbReference type="SAM" id="MobiDB-lite"/>
    </source>
</evidence>
<sequence length="339" mass="38907">MVKKGDKKKNRKSGLVREEPETPLEWDPSETEIVEPAPVCEPDVEECIQPETSPYEGQAVTVLIGAGEKAYTISRSLVDQVPTLQPLIQDLSCQLNPDEWGGVCNNKSSILRLADVDEKVAHTLLHYLYTGQFEILQQVLPVWTSKRAAEYTRCVLAYRAAVTYKLGGLEEHAKRYIETFDEHTSIFEVIPLAREIFPHISEHSWFSRYLSLKIMNSFLVDEGIFTNEAYLSDFGKNSEFDRFLFKTMQEAYEMKVARLQRQLAERNPPINSTDGVVESPRCEEPIPEPTEQGKEEQVEHPLSARMRNAMAWRGRRSRIPDPEFERGFEEYTGPVDIDY</sequence>
<dbReference type="RefSeq" id="XP_040755893.1">
    <property type="nucleotide sequence ID" value="XM_040900512.1"/>
</dbReference>